<dbReference type="InParanoid" id="A0A0V0QMQ6"/>
<keyword evidence="2" id="KW-1185">Reference proteome</keyword>
<dbReference type="Proteomes" id="UP000054937">
    <property type="component" value="Unassembled WGS sequence"/>
</dbReference>
<proteinExistence type="predicted"/>
<dbReference type="EMBL" id="LDAU01000140">
    <property type="protein sequence ID" value="KRX03248.1"/>
    <property type="molecule type" value="Genomic_DNA"/>
</dbReference>
<sequence>MIEELKIRLNEDIMINEIISQEYQFYEDHDEISFVNSITSSPQGKDQFKNLQSQEIQQGDITLEWISNPVIQKKNIKKISVLKKKKKYRNFINKKKLLKKSNQKYAQEQQKSQTD</sequence>
<evidence type="ECO:0000313" key="1">
    <source>
        <dbReference type="EMBL" id="KRX03248.1"/>
    </source>
</evidence>
<evidence type="ECO:0000313" key="2">
    <source>
        <dbReference type="Proteomes" id="UP000054937"/>
    </source>
</evidence>
<reference evidence="1 2" key="1">
    <citation type="journal article" date="2015" name="Sci. Rep.">
        <title>Genome of the facultative scuticociliatosis pathogen Pseudocohnilembus persalinus provides insight into its virulence through horizontal gene transfer.</title>
        <authorList>
            <person name="Xiong J."/>
            <person name="Wang G."/>
            <person name="Cheng J."/>
            <person name="Tian M."/>
            <person name="Pan X."/>
            <person name="Warren A."/>
            <person name="Jiang C."/>
            <person name="Yuan D."/>
            <person name="Miao W."/>
        </authorList>
    </citation>
    <scope>NUCLEOTIDE SEQUENCE [LARGE SCALE GENOMIC DNA]</scope>
    <source>
        <strain evidence="1">36N120E</strain>
    </source>
</reference>
<accession>A0A0V0QMQ6</accession>
<protein>
    <submittedName>
        <fullName evidence="1">Uncharacterized protein</fullName>
    </submittedName>
</protein>
<comment type="caution">
    <text evidence="1">The sequence shown here is derived from an EMBL/GenBank/DDBJ whole genome shotgun (WGS) entry which is preliminary data.</text>
</comment>
<gene>
    <name evidence="1" type="ORF">PPERSA_09260</name>
</gene>
<dbReference type="AlphaFoldDB" id="A0A0V0QMQ6"/>
<name>A0A0V0QMQ6_PSEPJ</name>
<organism evidence="1 2">
    <name type="scientific">Pseudocohnilembus persalinus</name>
    <name type="common">Ciliate</name>
    <dbReference type="NCBI Taxonomy" id="266149"/>
    <lineage>
        <taxon>Eukaryota</taxon>
        <taxon>Sar</taxon>
        <taxon>Alveolata</taxon>
        <taxon>Ciliophora</taxon>
        <taxon>Intramacronucleata</taxon>
        <taxon>Oligohymenophorea</taxon>
        <taxon>Scuticociliatia</taxon>
        <taxon>Philasterida</taxon>
        <taxon>Pseudocohnilembidae</taxon>
        <taxon>Pseudocohnilembus</taxon>
    </lineage>
</organism>